<accession>W0SI72</accession>
<dbReference type="NCBIfam" id="TIGR01552">
    <property type="entry name" value="phd_fam"/>
    <property type="match status" value="1"/>
</dbReference>
<keyword evidence="4" id="KW-1185">Reference proteome</keyword>
<dbReference type="Gene3D" id="3.40.1620.10">
    <property type="entry name" value="YefM-like domain"/>
    <property type="match status" value="1"/>
</dbReference>
<dbReference type="EMBL" id="AP012547">
    <property type="protein sequence ID" value="BAO30625.1"/>
    <property type="molecule type" value="Genomic_DNA"/>
</dbReference>
<dbReference type="PANTHER" id="PTHR35377">
    <property type="entry name" value="ANTITOXIN VAPB49-RELATED-RELATED"/>
    <property type="match status" value="1"/>
</dbReference>
<dbReference type="Proteomes" id="UP000031637">
    <property type="component" value="Chromosome"/>
</dbReference>
<protein>
    <recommendedName>
        <fullName evidence="2">Antitoxin</fullName>
    </recommendedName>
</protein>
<evidence type="ECO:0000313" key="4">
    <source>
        <dbReference type="Proteomes" id="UP000031637"/>
    </source>
</evidence>
<dbReference type="Pfam" id="PF02604">
    <property type="entry name" value="PhdYeFM_antitox"/>
    <property type="match status" value="1"/>
</dbReference>
<dbReference type="STRING" id="1223802.SUTH_02846"/>
<dbReference type="PANTHER" id="PTHR35377:SF8">
    <property type="entry name" value="ANTITOXIN VAPB22"/>
    <property type="match status" value="1"/>
</dbReference>
<dbReference type="OrthoDB" id="9800503at2"/>
<comment type="function">
    <text evidence="2">Antitoxin component of a type II toxin-antitoxin (TA) system.</text>
</comment>
<dbReference type="InterPro" id="IPR006442">
    <property type="entry name" value="Antitoxin_Phd/YefM"/>
</dbReference>
<dbReference type="InterPro" id="IPR036165">
    <property type="entry name" value="YefM-like_sf"/>
</dbReference>
<sequence length="76" mass="8342">MRTVPVVQMKANLSALLAEVERGEEIAITRHGQVVARLVPDSPRMAADAFRAFWSDGEIDLEAPSDRMPEPVAPLD</sequence>
<dbReference type="AlphaFoldDB" id="W0SI72"/>
<organism evidence="3 4">
    <name type="scientific">Sulfuritalea hydrogenivorans sk43H</name>
    <dbReference type="NCBI Taxonomy" id="1223802"/>
    <lineage>
        <taxon>Bacteria</taxon>
        <taxon>Pseudomonadati</taxon>
        <taxon>Pseudomonadota</taxon>
        <taxon>Betaproteobacteria</taxon>
        <taxon>Nitrosomonadales</taxon>
        <taxon>Sterolibacteriaceae</taxon>
        <taxon>Sulfuritalea</taxon>
    </lineage>
</organism>
<evidence type="ECO:0000256" key="2">
    <source>
        <dbReference type="RuleBase" id="RU362080"/>
    </source>
</evidence>
<dbReference type="SUPFAM" id="SSF143120">
    <property type="entry name" value="YefM-like"/>
    <property type="match status" value="1"/>
</dbReference>
<dbReference type="KEGG" id="shd:SUTH_02846"/>
<evidence type="ECO:0000256" key="1">
    <source>
        <dbReference type="ARBA" id="ARBA00009981"/>
    </source>
</evidence>
<dbReference type="RefSeq" id="WP_041100153.1">
    <property type="nucleotide sequence ID" value="NZ_AP012547.1"/>
</dbReference>
<name>W0SI72_9PROT</name>
<reference evidence="3 4" key="1">
    <citation type="journal article" date="2014" name="Syst. Appl. Microbiol.">
        <title>Complete genomes of freshwater sulfur oxidizers Sulfuricella denitrificans skB26 and Sulfuritalea hydrogenivorans sk43H: genetic insights into the sulfur oxidation pathway of betaproteobacteria.</title>
        <authorList>
            <person name="Watanabe T."/>
            <person name="Kojima H."/>
            <person name="Fukui M."/>
        </authorList>
    </citation>
    <scope>NUCLEOTIDE SEQUENCE [LARGE SCALE GENOMIC DNA]</scope>
    <source>
        <strain evidence="3">DSM22779</strain>
    </source>
</reference>
<evidence type="ECO:0000313" key="3">
    <source>
        <dbReference type="EMBL" id="BAO30625.1"/>
    </source>
</evidence>
<dbReference type="InterPro" id="IPR051416">
    <property type="entry name" value="phD-YefM_TA_antitoxins"/>
</dbReference>
<gene>
    <name evidence="3" type="ORF">SUTH_02846</name>
</gene>
<proteinExistence type="inferred from homology"/>
<comment type="similarity">
    <text evidence="1 2">Belongs to the phD/YefM antitoxin family.</text>
</comment>
<dbReference type="HOGENOM" id="CLU_163140_3_1_4"/>